<evidence type="ECO:0000313" key="1">
    <source>
        <dbReference type="EMBL" id="MBE9663579.1"/>
    </source>
</evidence>
<evidence type="ECO:0000313" key="2">
    <source>
        <dbReference type="Proteomes" id="UP000622475"/>
    </source>
</evidence>
<dbReference type="SUPFAM" id="SSF88659">
    <property type="entry name" value="Sigma3 and sigma4 domains of RNA polymerase sigma factors"/>
    <property type="match status" value="1"/>
</dbReference>
<dbReference type="AlphaFoldDB" id="A0A929KXQ2"/>
<proteinExistence type="predicted"/>
<sequence>MHTIYDQYAGMLYGYIFEVVKDKQLAERYLMMVFNDLPHQLHDLLQPGVNVYHKLQQLTRKHLKDIFGSQQTIIDGTGVNGHIPARPNKFLDKMSAEQKHVFCNIHYYGKSVSTVAAEMNSAEEEVRKVLQQAFAAIRRVA</sequence>
<dbReference type="RefSeq" id="WP_194112819.1">
    <property type="nucleotide sequence ID" value="NZ_JADFFL010000007.1"/>
</dbReference>
<keyword evidence="2" id="KW-1185">Reference proteome</keyword>
<gene>
    <name evidence="1" type="ORF">IRJ16_16950</name>
</gene>
<organism evidence="1 2">
    <name type="scientific">Mucilaginibacter myungsuensis</name>
    <dbReference type="NCBI Taxonomy" id="649104"/>
    <lineage>
        <taxon>Bacteria</taxon>
        <taxon>Pseudomonadati</taxon>
        <taxon>Bacteroidota</taxon>
        <taxon>Sphingobacteriia</taxon>
        <taxon>Sphingobacteriales</taxon>
        <taxon>Sphingobacteriaceae</taxon>
        <taxon>Mucilaginibacter</taxon>
    </lineage>
</organism>
<dbReference type="Proteomes" id="UP000622475">
    <property type="component" value="Unassembled WGS sequence"/>
</dbReference>
<comment type="caution">
    <text evidence="1">The sequence shown here is derived from an EMBL/GenBank/DDBJ whole genome shotgun (WGS) entry which is preliminary data.</text>
</comment>
<reference evidence="1" key="1">
    <citation type="submission" date="2020-10" db="EMBL/GenBank/DDBJ databases">
        <title>Mucilaginibacter mali sp. nov., isolated from rhizosphere soil of apple orchard.</title>
        <authorList>
            <person name="Lee J.-S."/>
            <person name="Kim H.S."/>
            <person name="Kim J.-S."/>
        </authorList>
    </citation>
    <scope>NUCLEOTIDE SEQUENCE</scope>
    <source>
        <strain evidence="1">KCTC 22746</strain>
    </source>
</reference>
<dbReference type="InterPro" id="IPR013324">
    <property type="entry name" value="RNA_pol_sigma_r3/r4-like"/>
</dbReference>
<accession>A0A929KXQ2</accession>
<dbReference type="EMBL" id="JADFFL010000007">
    <property type="protein sequence ID" value="MBE9663579.1"/>
    <property type="molecule type" value="Genomic_DNA"/>
</dbReference>
<protein>
    <submittedName>
        <fullName evidence="1">Sigma-70 family RNA polymerase sigma factor</fullName>
    </submittedName>
</protein>
<name>A0A929KXQ2_9SPHI</name>